<evidence type="ECO:0000313" key="3">
    <source>
        <dbReference type="Proteomes" id="UP001153269"/>
    </source>
</evidence>
<evidence type="ECO:0000256" key="1">
    <source>
        <dbReference type="SAM" id="MobiDB-lite"/>
    </source>
</evidence>
<evidence type="ECO:0000313" key="2">
    <source>
        <dbReference type="EMBL" id="CAB1435347.1"/>
    </source>
</evidence>
<dbReference type="EMBL" id="CADEAL010001764">
    <property type="protein sequence ID" value="CAB1435347.1"/>
    <property type="molecule type" value="Genomic_DNA"/>
</dbReference>
<organism evidence="2 3">
    <name type="scientific">Pleuronectes platessa</name>
    <name type="common">European plaice</name>
    <dbReference type="NCBI Taxonomy" id="8262"/>
    <lineage>
        <taxon>Eukaryota</taxon>
        <taxon>Metazoa</taxon>
        <taxon>Chordata</taxon>
        <taxon>Craniata</taxon>
        <taxon>Vertebrata</taxon>
        <taxon>Euteleostomi</taxon>
        <taxon>Actinopterygii</taxon>
        <taxon>Neopterygii</taxon>
        <taxon>Teleostei</taxon>
        <taxon>Neoteleostei</taxon>
        <taxon>Acanthomorphata</taxon>
        <taxon>Carangaria</taxon>
        <taxon>Pleuronectiformes</taxon>
        <taxon>Pleuronectoidei</taxon>
        <taxon>Pleuronectidae</taxon>
        <taxon>Pleuronectes</taxon>
    </lineage>
</organism>
<dbReference type="AlphaFoldDB" id="A0A9N7URA9"/>
<reference evidence="2" key="1">
    <citation type="submission" date="2020-03" db="EMBL/GenBank/DDBJ databases">
        <authorList>
            <person name="Weist P."/>
        </authorList>
    </citation>
    <scope>NUCLEOTIDE SEQUENCE</scope>
</reference>
<protein>
    <submittedName>
        <fullName evidence="2">Uncharacterized protein</fullName>
    </submittedName>
</protein>
<proteinExistence type="predicted"/>
<gene>
    <name evidence="2" type="ORF">PLEPLA_LOCUS23430</name>
</gene>
<accession>A0A9N7URA9</accession>
<feature type="compositionally biased region" description="Low complexity" evidence="1">
    <location>
        <begin position="7"/>
        <end position="16"/>
    </location>
</feature>
<sequence>MEELEASEGGMEELGASEGGMEELETSEGGMKELEISEGGMEELGASEGGMEDLGASEGGMEELEASEGGMEELGASEGGMEELGGDPDHSSTRRSQLLVFISAPRVFRLDLDVRLHGSRPDDTQLCLACGFLSSGVREKRVGYIKDEGGMKKGRSEGGMR</sequence>
<dbReference type="Proteomes" id="UP001153269">
    <property type="component" value="Unassembled WGS sequence"/>
</dbReference>
<comment type="caution">
    <text evidence="2">The sequence shown here is derived from an EMBL/GenBank/DDBJ whole genome shotgun (WGS) entry which is preliminary data.</text>
</comment>
<name>A0A9N7URA9_PLEPL</name>
<feature type="region of interest" description="Disordered" evidence="1">
    <location>
        <begin position="1"/>
        <end position="94"/>
    </location>
</feature>
<feature type="compositionally biased region" description="Low complexity" evidence="1">
    <location>
        <begin position="67"/>
        <end position="76"/>
    </location>
</feature>
<keyword evidence="3" id="KW-1185">Reference proteome</keyword>